<sequence>MDRKLTTMGEVNQKFNIQGINHVALVCQDMQKTVDFYHGILGMPIIKTYEIGPNGKFGQHFFFDIGGGSLAFFWFPDAPAGISGITSVPSPMGQGKLTMTALGTMNHIALNVDADMLDEYREKLEAAGVECSPVIHHNDVAPSTGPNALQYVHETNWVSGFYFLDPNGIQIELAGFTRQFNETDVLSTPAKAEDAASWADKRETLTT</sequence>
<dbReference type="InterPro" id="IPR004360">
    <property type="entry name" value="Glyas_Fos-R_dOase_dom"/>
</dbReference>
<proteinExistence type="predicted"/>
<dbReference type="Proteomes" id="UP000681425">
    <property type="component" value="Chromosome"/>
</dbReference>
<organism evidence="2 3">
    <name type="scientific">Sphingobium phenoxybenzoativorans</name>
    <dbReference type="NCBI Taxonomy" id="1592790"/>
    <lineage>
        <taxon>Bacteria</taxon>
        <taxon>Pseudomonadati</taxon>
        <taxon>Pseudomonadota</taxon>
        <taxon>Alphaproteobacteria</taxon>
        <taxon>Sphingomonadales</taxon>
        <taxon>Sphingomonadaceae</taxon>
        <taxon>Sphingobium</taxon>
    </lineage>
</organism>
<evidence type="ECO:0000313" key="2">
    <source>
        <dbReference type="EMBL" id="QUT05735.1"/>
    </source>
</evidence>
<dbReference type="CDD" id="cd06587">
    <property type="entry name" value="VOC"/>
    <property type="match status" value="1"/>
</dbReference>
<keyword evidence="3" id="KW-1185">Reference proteome</keyword>
<protein>
    <submittedName>
        <fullName evidence="2">VOC family protein</fullName>
    </submittedName>
</protein>
<dbReference type="InterPro" id="IPR050383">
    <property type="entry name" value="GlyoxalaseI/FosfomycinResist"/>
</dbReference>
<dbReference type="EMBL" id="CP073910">
    <property type="protein sequence ID" value="QUT05735.1"/>
    <property type="molecule type" value="Genomic_DNA"/>
</dbReference>
<gene>
    <name evidence="2" type="ORF">KFK14_22800</name>
</gene>
<evidence type="ECO:0000313" key="3">
    <source>
        <dbReference type="Proteomes" id="UP000681425"/>
    </source>
</evidence>
<dbReference type="RefSeq" id="WP_212609253.1">
    <property type="nucleotide sequence ID" value="NZ_CP073910.1"/>
</dbReference>
<dbReference type="Pfam" id="PF00903">
    <property type="entry name" value="Glyoxalase"/>
    <property type="match status" value="1"/>
</dbReference>
<name>A0A975K6M0_9SPHN</name>
<dbReference type="SUPFAM" id="SSF54593">
    <property type="entry name" value="Glyoxalase/Bleomycin resistance protein/Dihydroxybiphenyl dioxygenase"/>
    <property type="match status" value="1"/>
</dbReference>
<evidence type="ECO:0000259" key="1">
    <source>
        <dbReference type="PROSITE" id="PS51819"/>
    </source>
</evidence>
<dbReference type="KEGG" id="spph:KFK14_22800"/>
<reference evidence="2" key="1">
    <citation type="submission" date="2021-04" db="EMBL/GenBank/DDBJ databases">
        <title>Isolation of p-tert-butylphenol degrading bacteria Sphingobium phenoxybenzoativorans Tas13 from active sludge.</title>
        <authorList>
            <person name="Li Y."/>
        </authorList>
    </citation>
    <scope>NUCLEOTIDE SEQUENCE</scope>
    <source>
        <strain evidence="2">Tas13</strain>
    </source>
</reference>
<feature type="domain" description="VOC" evidence="1">
    <location>
        <begin position="19"/>
        <end position="176"/>
    </location>
</feature>
<dbReference type="Gene3D" id="3.10.180.10">
    <property type="entry name" value="2,3-Dihydroxybiphenyl 1,2-Dioxygenase, domain 1"/>
    <property type="match status" value="1"/>
</dbReference>
<accession>A0A975K6M0</accession>
<dbReference type="InterPro" id="IPR037523">
    <property type="entry name" value="VOC_core"/>
</dbReference>
<dbReference type="AlphaFoldDB" id="A0A975K6M0"/>
<dbReference type="PROSITE" id="PS51819">
    <property type="entry name" value="VOC"/>
    <property type="match status" value="1"/>
</dbReference>
<dbReference type="InterPro" id="IPR029068">
    <property type="entry name" value="Glyas_Bleomycin-R_OHBP_Dase"/>
</dbReference>
<dbReference type="PANTHER" id="PTHR21366">
    <property type="entry name" value="GLYOXALASE FAMILY PROTEIN"/>
    <property type="match status" value="1"/>
</dbReference>
<dbReference type="PANTHER" id="PTHR21366:SF31">
    <property type="entry name" value="METALLOTHIOL TRANSFERASE FOSB"/>
    <property type="match status" value="1"/>
</dbReference>